<name>A0A5K3FE82_MESCO</name>
<accession>A0A5K3FE82</accession>
<proteinExistence type="predicted"/>
<protein>
    <submittedName>
        <fullName evidence="1">SPATA6 domain-containing protein</fullName>
    </submittedName>
</protein>
<dbReference type="AlphaFoldDB" id="A0A5K3FE82"/>
<evidence type="ECO:0000313" key="1">
    <source>
        <dbReference type="WBParaSite" id="MCU_006736-RC"/>
    </source>
</evidence>
<reference evidence="1" key="1">
    <citation type="submission" date="2019-11" db="UniProtKB">
        <authorList>
            <consortium name="WormBaseParasite"/>
        </authorList>
    </citation>
    <scope>IDENTIFICATION</scope>
</reference>
<organism evidence="1">
    <name type="scientific">Mesocestoides corti</name>
    <name type="common">Flatworm</name>
    <dbReference type="NCBI Taxonomy" id="53468"/>
    <lineage>
        <taxon>Eukaryota</taxon>
        <taxon>Metazoa</taxon>
        <taxon>Spiralia</taxon>
        <taxon>Lophotrochozoa</taxon>
        <taxon>Platyhelminthes</taxon>
        <taxon>Cestoda</taxon>
        <taxon>Eucestoda</taxon>
        <taxon>Cyclophyllidea</taxon>
        <taxon>Mesocestoididae</taxon>
        <taxon>Mesocestoides</taxon>
    </lineage>
</organism>
<dbReference type="WBParaSite" id="MCU_006736-RC">
    <property type="protein sequence ID" value="MCU_006736-RC"/>
    <property type="gene ID" value="MCU_006736"/>
</dbReference>
<sequence>MANVVPQITRFQTFSNIYELKLFMHNLQIATGTKYKIEKVDYFSRYTAQYDRYMYKKVIYRCCGVTPSEPCFSFVVAETVGVFLQIVDCDSRHTHNGKIVPRALPTVTFVGVAALDPDPEFTMTFKNLFEGTSFLSFNELQEHFNRFYEVHKLPRFHAFCLIQITGACYIRRHTTKLPHTHVDSKTCVYRRLTLDCKHSGTFKSRSTHGVSRKYPCFFSAYLLPYFRSKMINCPSRLNFIYENGALKILNYNLRHNHLLSPVAIPKDERPKVASRRRFHLRQLCSNNTRKISVPQAFMSNSWSMEPVVTAHVPNQPDPFLRGSADRELPQTRAPSRLRELMSFLKEEALG</sequence>